<dbReference type="RefSeq" id="WP_113065751.1">
    <property type="nucleotide sequence ID" value="NZ_JAAZQD010000005.1"/>
</dbReference>
<sequence length="102" mass="11529">MAMERISIIVAAALGVLAFSTTAVRSAPVLDSAGTSRSEHATPPSFSQLDRNHDGRLMRSEVPHDMHRLRRHFRQYDRDGNGSLSKHEYNAFAHPKVYRKIE</sequence>
<evidence type="ECO:0000313" key="3">
    <source>
        <dbReference type="EMBL" id="NKZ39934.1"/>
    </source>
</evidence>
<dbReference type="InterPro" id="IPR018247">
    <property type="entry name" value="EF_Hand_1_Ca_BS"/>
</dbReference>
<reference evidence="3 4" key="1">
    <citation type="journal article" date="2017" name="Int. J. Syst. Evol. Microbiol.">
        <title>Oleiagrimonas citrea sp. nov., a marine bacterium isolated from tidal flat sediment and emended description of the genus Oleiagrimonas Fang et al. 2015 and Oleiagrimonas soli.</title>
        <authorList>
            <person name="Yang S.H."/>
            <person name="Seo H.S."/>
            <person name="Seong C.N."/>
            <person name="Kwon K.K."/>
        </authorList>
    </citation>
    <scope>NUCLEOTIDE SEQUENCE [LARGE SCALE GENOMIC DNA]</scope>
    <source>
        <strain evidence="3 4">MEBiC09124</strain>
    </source>
</reference>
<protein>
    <recommendedName>
        <fullName evidence="2">EF-hand domain-containing protein</fullName>
    </recommendedName>
</protein>
<gene>
    <name evidence="3" type="ORF">HF690_13335</name>
</gene>
<evidence type="ECO:0000313" key="4">
    <source>
        <dbReference type="Proteomes" id="UP000541636"/>
    </source>
</evidence>
<dbReference type="Proteomes" id="UP000541636">
    <property type="component" value="Unassembled WGS sequence"/>
</dbReference>
<name>A0A846ZP02_9GAMM</name>
<comment type="caution">
    <text evidence="3">The sequence shown here is derived from an EMBL/GenBank/DDBJ whole genome shotgun (WGS) entry which is preliminary data.</text>
</comment>
<dbReference type="GO" id="GO:0005509">
    <property type="term" value="F:calcium ion binding"/>
    <property type="evidence" value="ECO:0007669"/>
    <property type="project" value="InterPro"/>
</dbReference>
<organism evidence="3 4">
    <name type="scientific">Oleiagrimonas citrea</name>
    <dbReference type="NCBI Taxonomy" id="1665687"/>
    <lineage>
        <taxon>Bacteria</taxon>
        <taxon>Pseudomonadati</taxon>
        <taxon>Pseudomonadota</taxon>
        <taxon>Gammaproteobacteria</taxon>
        <taxon>Lysobacterales</taxon>
        <taxon>Rhodanobacteraceae</taxon>
        <taxon>Oleiagrimonas</taxon>
    </lineage>
</organism>
<feature type="region of interest" description="Disordered" evidence="1">
    <location>
        <begin position="30"/>
        <end position="55"/>
    </location>
</feature>
<dbReference type="Pfam" id="PF13202">
    <property type="entry name" value="EF-hand_5"/>
    <property type="match status" value="2"/>
</dbReference>
<dbReference type="PROSITE" id="PS50222">
    <property type="entry name" value="EF_HAND_2"/>
    <property type="match status" value="1"/>
</dbReference>
<dbReference type="PROSITE" id="PS00018">
    <property type="entry name" value="EF_HAND_1"/>
    <property type="match status" value="1"/>
</dbReference>
<feature type="domain" description="EF-hand" evidence="2">
    <location>
        <begin position="64"/>
        <end position="99"/>
    </location>
</feature>
<dbReference type="Gene3D" id="1.10.238.10">
    <property type="entry name" value="EF-hand"/>
    <property type="match status" value="1"/>
</dbReference>
<accession>A0A846ZP02</accession>
<keyword evidence="4" id="KW-1185">Reference proteome</keyword>
<dbReference type="EMBL" id="JAAZQD010000005">
    <property type="protein sequence ID" value="NKZ39934.1"/>
    <property type="molecule type" value="Genomic_DNA"/>
</dbReference>
<dbReference type="AlphaFoldDB" id="A0A846ZP02"/>
<evidence type="ECO:0000256" key="1">
    <source>
        <dbReference type="SAM" id="MobiDB-lite"/>
    </source>
</evidence>
<dbReference type="InterPro" id="IPR002048">
    <property type="entry name" value="EF_hand_dom"/>
</dbReference>
<dbReference type="SUPFAM" id="SSF47473">
    <property type="entry name" value="EF-hand"/>
    <property type="match status" value="1"/>
</dbReference>
<evidence type="ECO:0000259" key="2">
    <source>
        <dbReference type="PROSITE" id="PS50222"/>
    </source>
</evidence>
<dbReference type="InterPro" id="IPR011992">
    <property type="entry name" value="EF-hand-dom_pair"/>
</dbReference>
<proteinExistence type="predicted"/>